<evidence type="ECO:0000313" key="2">
    <source>
        <dbReference type="Proteomes" id="UP000234626"/>
    </source>
</evidence>
<comment type="caution">
    <text evidence="1">The sequence shown here is derived from an EMBL/GenBank/DDBJ whole genome shotgun (WGS) entry which is preliminary data.</text>
</comment>
<dbReference type="SUPFAM" id="SSF46785">
    <property type="entry name" value="Winged helix' DNA-binding domain"/>
    <property type="match status" value="1"/>
</dbReference>
<organism evidence="1 2">
    <name type="scientific">Chimaeribacter arupi</name>
    <dbReference type="NCBI Taxonomy" id="2060066"/>
    <lineage>
        <taxon>Bacteria</taxon>
        <taxon>Pseudomonadati</taxon>
        <taxon>Pseudomonadota</taxon>
        <taxon>Gammaproteobacteria</taxon>
        <taxon>Enterobacterales</taxon>
        <taxon>Yersiniaceae</taxon>
        <taxon>Chimaeribacter</taxon>
    </lineage>
</organism>
<keyword evidence="2" id="KW-1185">Reference proteome</keyword>
<proteinExistence type="predicted"/>
<dbReference type="InterPro" id="IPR036388">
    <property type="entry name" value="WH-like_DNA-bd_sf"/>
</dbReference>
<protein>
    <submittedName>
        <fullName evidence="1">Transcriptional regulator</fullName>
    </submittedName>
</protein>
<dbReference type="AlphaFoldDB" id="A0A2N5ESG6"/>
<dbReference type="RefSeq" id="WP_072933258.1">
    <property type="nucleotide sequence ID" value="NZ_JAWJZE010000002.1"/>
</dbReference>
<name>A0A2N5ESG6_9GAMM</name>
<dbReference type="InterPro" id="IPR036390">
    <property type="entry name" value="WH_DNA-bd_sf"/>
</dbReference>
<dbReference type="OrthoDB" id="155998at2"/>
<evidence type="ECO:0000313" key="1">
    <source>
        <dbReference type="EMBL" id="PLR53044.1"/>
    </source>
</evidence>
<accession>A0A2N5ESG6</accession>
<dbReference type="EMBL" id="PJZK01000001">
    <property type="protein sequence ID" value="PLR53044.1"/>
    <property type="molecule type" value="Genomic_DNA"/>
</dbReference>
<dbReference type="Gene3D" id="1.10.10.10">
    <property type="entry name" value="Winged helix-like DNA-binding domain superfamily/Winged helix DNA-binding domain"/>
    <property type="match status" value="1"/>
</dbReference>
<gene>
    <name evidence="1" type="ORF">CYR34_00085</name>
</gene>
<sequence length="211" mass="22961">MPRQPVADRLMMLLKTRGPLQASDLGHLLGTSGEAARQQCVKLAKEGLLAAQATANGVGRPVQRWQLTAAGHARFPDTHAELTVHLLRMVRGSLGEAALETLMTVREAETRENYRQAMAGAETLDARLARLTALRSREGYMAEYHPQEDGSYLLVENHCPICAAAASCQGFCRSELAVFREVLQAGVERSEHILDGARRCAYRITPGAAAV</sequence>
<reference evidence="1 2" key="1">
    <citation type="submission" date="2017-12" db="EMBL/GenBank/DDBJ databases">
        <title>Characterization of six clinical isolates of Enterochimera gen. nov., a novel genus of the Yersiniaciae family and the three species Enterochimera arupensis sp. nov., Enterochimera coloradensis sp. nov, and Enterochimera californica sp. nov.</title>
        <authorList>
            <person name="Rossi A."/>
            <person name="Fisher M."/>
        </authorList>
    </citation>
    <scope>NUCLEOTIDE SEQUENCE [LARGE SCALE GENOMIC DNA]</scope>
    <source>
        <strain evidence="1 2">2016Iso1</strain>
    </source>
</reference>
<dbReference type="Proteomes" id="UP000234626">
    <property type="component" value="Unassembled WGS sequence"/>
</dbReference>